<evidence type="ECO:0000259" key="1">
    <source>
        <dbReference type="Pfam" id="PF01850"/>
    </source>
</evidence>
<sequence>MKPYFVLDASALLAWFFQEPGASAVTHALRKGVAVSSINWAETLQKLLGHGVTPDQVHTDLKEKQILNKALVIQPFTATDAEAVAFLQAETKVSGLSLADRACLALAHRFGVPALTADRIWSTLTIPNLQIEVIR</sequence>
<name>A0AAP5IG21_9CYAN</name>
<dbReference type="InterPro" id="IPR029060">
    <property type="entry name" value="PIN-like_dom_sf"/>
</dbReference>
<reference evidence="3" key="1">
    <citation type="journal article" date="2021" name="Science">
        <title>Hunting the eagle killer: A cyanobacterial neurotoxin causes vacuolar myelinopathy.</title>
        <authorList>
            <person name="Breinlinger S."/>
            <person name="Phillips T.J."/>
            <person name="Haram B.N."/>
            <person name="Mares J."/>
            <person name="Martinez Yerena J.A."/>
            <person name="Hrouzek P."/>
            <person name="Sobotka R."/>
            <person name="Henderson W.M."/>
            <person name="Schmieder P."/>
            <person name="Williams S.M."/>
            <person name="Lauderdale J.D."/>
            <person name="Wilde H.D."/>
            <person name="Gerrin W."/>
            <person name="Kust A."/>
            <person name="Washington J.W."/>
            <person name="Wagner C."/>
            <person name="Geier B."/>
            <person name="Liebeke M."/>
            <person name="Enke H."/>
            <person name="Niedermeyer T.H.J."/>
            <person name="Wilde S.B."/>
        </authorList>
    </citation>
    <scope>NUCLEOTIDE SEQUENCE [LARGE SCALE GENOMIC DNA]</scope>
    <source>
        <strain evidence="3">Thurmond2011</strain>
    </source>
</reference>
<gene>
    <name evidence="2" type="ORF">G7B40_041830</name>
</gene>
<dbReference type="CDD" id="cd18682">
    <property type="entry name" value="PIN_VapC-like"/>
    <property type="match status" value="1"/>
</dbReference>
<proteinExistence type="predicted"/>
<dbReference type="RefSeq" id="WP_208345004.1">
    <property type="nucleotide sequence ID" value="NZ_CAWQFN010000568.1"/>
</dbReference>
<dbReference type="Gene3D" id="3.40.50.1010">
    <property type="entry name" value="5'-nuclease"/>
    <property type="match status" value="1"/>
</dbReference>
<dbReference type="InterPro" id="IPR002716">
    <property type="entry name" value="PIN_dom"/>
</dbReference>
<feature type="domain" description="PIN" evidence="1">
    <location>
        <begin position="6"/>
        <end position="122"/>
    </location>
</feature>
<dbReference type="EMBL" id="JAALHA020000046">
    <property type="protein sequence ID" value="MDR9900955.1"/>
    <property type="molecule type" value="Genomic_DNA"/>
</dbReference>
<evidence type="ECO:0000313" key="2">
    <source>
        <dbReference type="EMBL" id="MDR9900955.1"/>
    </source>
</evidence>
<dbReference type="SUPFAM" id="SSF88723">
    <property type="entry name" value="PIN domain-like"/>
    <property type="match status" value="1"/>
</dbReference>
<dbReference type="Pfam" id="PF01850">
    <property type="entry name" value="PIN"/>
    <property type="match status" value="1"/>
</dbReference>
<organism evidence="2 3">
    <name type="scientific">Aetokthonos hydrillicola Thurmond2011</name>
    <dbReference type="NCBI Taxonomy" id="2712845"/>
    <lineage>
        <taxon>Bacteria</taxon>
        <taxon>Bacillati</taxon>
        <taxon>Cyanobacteriota</taxon>
        <taxon>Cyanophyceae</taxon>
        <taxon>Nostocales</taxon>
        <taxon>Hapalosiphonaceae</taxon>
        <taxon>Aetokthonos</taxon>
    </lineage>
</organism>
<comment type="caution">
    <text evidence="2">The sequence shown here is derived from an EMBL/GenBank/DDBJ whole genome shotgun (WGS) entry which is preliminary data.</text>
</comment>
<dbReference type="Proteomes" id="UP000667802">
    <property type="component" value="Unassembled WGS sequence"/>
</dbReference>
<protein>
    <submittedName>
        <fullName evidence="2">Type II toxin-antitoxin system VapC family toxin</fullName>
    </submittedName>
</protein>
<evidence type="ECO:0000313" key="3">
    <source>
        <dbReference type="Proteomes" id="UP000667802"/>
    </source>
</evidence>
<keyword evidence="3" id="KW-1185">Reference proteome</keyword>
<accession>A0AAP5IG21</accession>
<dbReference type="AlphaFoldDB" id="A0AAP5IG21"/>